<protein>
    <recommendedName>
        <fullName evidence="4">Stress response NST1-like protein</fullName>
    </recommendedName>
</protein>
<comment type="caution">
    <text evidence="2">The sequence shown here is derived from an EMBL/GenBank/DDBJ whole genome shotgun (WGS) entry which is preliminary data.</text>
</comment>
<gene>
    <name evidence="2" type="ORF">V6N12_019956</name>
</gene>
<name>A0ABR2BGG5_9ROSI</name>
<evidence type="ECO:0008006" key="4">
    <source>
        <dbReference type="Google" id="ProtNLM"/>
    </source>
</evidence>
<dbReference type="EMBL" id="JBBPBM010000119">
    <property type="protein sequence ID" value="KAK8506263.1"/>
    <property type="molecule type" value="Genomic_DNA"/>
</dbReference>
<evidence type="ECO:0000256" key="1">
    <source>
        <dbReference type="SAM" id="Coils"/>
    </source>
</evidence>
<evidence type="ECO:0000313" key="3">
    <source>
        <dbReference type="Proteomes" id="UP001472677"/>
    </source>
</evidence>
<keyword evidence="1" id="KW-0175">Coiled coil</keyword>
<feature type="coiled-coil region" evidence="1">
    <location>
        <begin position="90"/>
        <end position="158"/>
    </location>
</feature>
<proteinExistence type="predicted"/>
<dbReference type="Proteomes" id="UP001472677">
    <property type="component" value="Unassembled WGS sequence"/>
</dbReference>
<sequence length="276" mass="32942">MANSSSFKTFSKTLIRSFSSKTSHHNNHQTTHKYLDPNSFLGSWKSPAHPKEAERKLAQLRRDYAKQVKDVRKEYIHEMELLRLEKLRKEEARKEAIRVANEERKRLKAEAAKVRAQERMIAEEEFRKTLLKERAEKLENWRMKQKLHENKKKEANELLRRRSSIWIEEHELEKKLLEVMIFIIEWFHLVLGFRVWRTKRSSWWHLFKVKLDLPELENSTPLVFGNRHDSILNVPPNYCAVSSKQTRSGGLKTKQRVSGLIRSHLVQFAFANLYMI</sequence>
<dbReference type="PANTHER" id="PTHR36402:SF1">
    <property type="entry name" value="EXPRESSED PROTEIN"/>
    <property type="match status" value="1"/>
</dbReference>
<accession>A0ABR2BGG5</accession>
<reference evidence="2 3" key="1">
    <citation type="journal article" date="2024" name="G3 (Bethesda)">
        <title>Genome assembly of Hibiscus sabdariffa L. provides insights into metabolisms of medicinal natural products.</title>
        <authorList>
            <person name="Kim T."/>
        </authorList>
    </citation>
    <scope>NUCLEOTIDE SEQUENCE [LARGE SCALE GENOMIC DNA]</scope>
    <source>
        <strain evidence="2">TK-2024</strain>
        <tissue evidence="2">Old leaves</tissue>
    </source>
</reference>
<keyword evidence="3" id="KW-1185">Reference proteome</keyword>
<organism evidence="2 3">
    <name type="scientific">Hibiscus sabdariffa</name>
    <name type="common">roselle</name>
    <dbReference type="NCBI Taxonomy" id="183260"/>
    <lineage>
        <taxon>Eukaryota</taxon>
        <taxon>Viridiplantae</taxon>
        <taxon>Streptophyta</taxon>
        <taxon>Embryophyta</taxon>
        <taxon>Tracheophyta</taxon>
        <taxon>Spermatophyta</taxon>
        <taxon>Magnoliopsida</taxon>
        <taxon>eudicotyledons</taxon>
        <taxon>Gunneridae</taxon>
        <taxon>Pentapetalae</taxon>
        <taxon>rosids</taxon>
        <taxon>malvids</taxon>
        <taxon>Malvales</taxon>
        <taxon>Malvaceae</taxon>
        <taxon>Malvoideae</taxon>
        <taxon>Hibiscus</taxon>
    </lineage>
</organism>
<dbReference type="PANTHER" id="PTHR36402">
    <property type="entry name" value="EXPRESSED PROTEIN"/>
    <property type="match status" value="1"/>
</dbReference>
<evidence type="ECO:0000313" key="2">
    <source>
        <dbReference type="EMBL" id="KAK8506263.1"/>
    </source>
</evidence>